<organism evidence="1 2">
    <name type="scientific">Ancylostoma duodenale</name>
    <dbReference type="NCBI Taxonomy" id="51022"/>
    <lineage>
        <taxon>Eukaryota</taxon>
        <taxon>Metazoa</taxon>
        <taxon>Ecdysozoa</taxon>
        <taxon>Nematoda</taxon>
        <taxon>Chromadorea</taxon>
        <taxon>Rhabditida</taxon>
        <taxon>Rhabditina</taxon>
        <taxon>Rhabditomorpha</taxon>
        <taxon>Strongyloidea</taxon>
        <taxon>Ancylostomatidae</taxon>
        <taxon>Ancylostomatinae</taxon>
        <taxon>Ancylostoma</taxon>
    </lineage>
</organism>
<sequence>MILFLKVGKLSDMPSGDHPEVRIIVLEKGEHLDTVVRRLEKGQFVRFHRGSSLLGVDVEIRTTLTGEEPLNWTSGSDHLAVYCQVECTTAGSFKYRFTADGEECGSGYFLVMPVLMTNGKQLPLDGVACQTHLTKLLGSSFFFLIYF</sequence>
<dbReference type="Proteomes" id="UP000054047">
    <property type="component" value="Unassembled WGS sequence"/>
</dbReference>
<proteinExistence type="predicted"/>
<gene>
    <name evidence="1" type="ORF">ANCDUO_15540</name>
</gene>
<protein>
    <submittedName>
        <fullName evidence="1">Uncharacterized protein</fullName>
    </submittedName>
</protein>
<name>A0A0C2G0A7_9BILA</name>
<dbReference type="GO" id="GO:0004135">
    <property type="term" value="F:amylo-alpha-1,6-glucosidase activity"/>
    <property type="evidence" value="ECO:0007669"/>
    <property type="project" value="InterPro"/>
</dbReference>
<dbReference type="GO" id="GO:0005980">
    <property type="term" value="P:glycogen catabolic process"/>
    <property type="evidence" value="ECO:0007669"/>
    <property type="project" value="InterPro"/>
</dbReference>
<evidence type="ECO:0000313" key="2">
    <source>
        <dbReference type="Proteomes" id="UP000054047"/>
    </source>
</evidence>
<keyword evidence="2" id="KW-1185">Reference proteome</keyword>
<dbReference type="InterPro" id="IPR010401">
    <property type="entry name" value="AGL/Gdb1"/>
</dbReference>
<dbReference type="PANTHER" id="PTHR10569">
    <property type="entry name" value="GLYCOGEN DEBRANCHING ENZYME"/>
    <property type="match status" value="1"/>
</dbReference>
<dbReference type="PANTHER" id="PTHR10569:SF2">
    <property type="entry name" value="GLYCOGEN DEBRANCHING ENZYME"/>
    <property type="match status" value="1"/>
</dbReference>
<accession>A0A0C2G0A7</accession>
<dbReference type="OrthoDB" id="10248904at2759"/>
<dbReference type="AlphaFoldDB" id="A0A0C2G0A7"/>
<reference evidence="1 2" key="1">
    <citation type="submission" date="2013-12" db="EMBL/GenBank/DDBJ databases">
        <title>Draft genome of the parsitic nematode Ancylostoma duodenale.</title>
        <authorList>
            <person name="Mitreva M."/>
        </authorList>
    </citation>
    <scope>NUCLEOTIDE SEQUENCE [LARGE SCALE GENOMIC DNA]</scope>
    <source>
        <strain evidence="1 2">Zhejiang</strain>
    </source>
</reference>
<evidence type="ECO:0000313" key="1">
    <source>
        <dbReference type="EMBL" id="KIH54315.1"/>
    </source>
</evidence>
<dbReference type="EMBL" id="KN739299">
    <property type="protein sequence ID" value="KIH54315.1"/>
    <property type="molecule type" value="Genomic_DNA"/>
</dbReference>
<dbReference type="GO" id="GO:0004134">
    <property type="term" value="F:4-alpha-glucanotransferase activity"/>
    <property type="evidence" value="ECO:0007669"/>
    <property type="project" value="InterPro"/>
</dbReference>